<reference evidence="1 2" key="1">
    <citation type="submission" date="2023-08" db="EMBL/GenBank/DDBJ databases">
        <authorList>
            <person name="Sharma P."/>
            <person name="Verma V."/>
            <person name="Mohan M.K."/>
            <person name="Dubey A.K."/>
        </authorList>
    </citation>
    <scope>NUCLEOTIDE SEQUENCE [LARGE SCALE GENOMIC DNA]</scope>
    <source>
        <strain evidence="1 2">ADP4</strain>
    </source>
</reference>
<accession>A0ABU7X7J8</accession>
<dbReference type="Proteomes" id="UP001348265">
    <property type="component" value="Unassembled WGS sequence"/>
</dbReference>
<organism evidence="1 2">
    <name type="scientific">Streptomyces chrestomyceticus</name>
    <dbReference type="NCBI Taxonomy" id="68185"/>
    <lineage>
        <taxon>Bacteria</taxon>
        <taxon>Bacillati</taxon>
        <taxon>Actinomycetota</taxon>
        <taxon>Actinomycetes</taxon>
        <taxon>Kitasatosporales</taxon>
        <taxon>Streptomycetaceae</taxon>
        <taxon>Streptomyces</taxon>
    </lineage>
</organism>
<evidence type="ECO:0008006" key="3">
    <source>
        <dbReference type="Google" id="ProtNLM"/>
    </source>
</evidence>
<proteinExistence type="predicted"/>
<name>A0ABU7X7J8_9ACTN</name>
<evidence type="ECO:0000313" key="1">
    <source>
        <dbReference type="EMBL" id="MEF3119389.1"/>
    </source>
</evidence>
<comment type="caution">
    <text evidence="1">The sequence shown here is derived from an EMBL/GenBank/DDBJ whole genome shotgun (WGS) entry which is preliminary data.</text>
</comment>
<gene>
    <name evidence="1" type="ORF">RB636_40255</name>
</gene>
<dbReference type="EMBL" id="JAVFKM010000044">
    <property type="protein sequence ID" value="MEF3119389.1"/>
    <property type="molecule type" value="Genomic_DNA"/>
</dbReference>
<dbReference type="RefSeq" id="WP_331790163.1">
    <property type="nucleotide sequence ID" value="NZ_JAVFKM010000044.1"/>
</dbReference>
<sequence length="46" mass="5660">MEGAIALLRRFRRLRIRWEVRWDIYDAFVALGRAAVCWRRLRTALR</sequence>
<protein>
    <recommendedName>
        <fullName evidence="3">Transposase</fullName>
    </recommendedName>
</protein>
<evidence type="ECO:0000313" key="2">
    <source>
        <dbReference type="Proteomes" id="UP001348265"/>
    </source>
</evidence>
<keyword evidence="2" id="KW-1185">Reference proteome</keyword>